<dbReference type="eggNOG" id="ENOG502T2JH">
    <property type="taxonomic scope" value="Eukaryota"/>
</dbReference>
<gene>
    <name evidence="3" type="primary">LOC100832663</name>
    <name evidence="2" type="ORF">BRADI_3g38120v3</name>
</gene>
<dbReference type="PANTHER" id="PTHR31722">
    <property type="entry name" value="OS06G0675200 PROTEIN"/>
    <property type="match status" value="1"/>
</dbReference>
<dbReference type="PANTHER" id="PTHR31722:SF28">
    <property type="entry name" value="OS09G0459200 PROTEIN"/>
    <property type="match status" value="1"/>
</dbReference>
<protein>
    <submittedName>
        <fullName evidence="2 3">Uncharacterized protein</fullName>
    </submittedName>
</protein>
<evidence type="ECO:0000256" key="1">
    <source>
        <dbReference type="SAM" id="MobiDB-lite"/>
    </source>
</evidence>
<feature type="compositionally biased region" description="Polar residues" evidence="1">
    <location>
        <begin position="1"/>
        <end position="12"/>
    </location>
</feature>
<dbReference type="HOGENOM" id="CLU_099312_0_1_1"/>
<dbReference type="GeneID" id="100832663"/>
<proteinExistence type="predicted"/>
<dbReference type="RefSeq" id="XP_014756215.1">
    <property type="nucleotide sequence ID" value="XM_014900729.2"/>
</dbReference>
<dbReference type="EnsemblPlants" id="KQJ98627">
    <property type="protein sequence ID" value="KQJ98627"/>
    <property type="gene ID" value="BRADI_3g38120v3"/>
</dbReference>
<evidence type="ECO:0000313" key="4">
    <source>
        <dbReference type="Proteomes" id="UP000008810"/>
    </source>
</evidence>
<feature type="compositionally biased region" description="Basic and acidic residues" evidence="1">
    <location>
        <begin position="83"/>
        <end position="95"/>
    </location>
</feature>
<dbReference type="Proteomes" id="UP000008810">
    <property type="component" value="Chromosome 3"/>
</dbReference>
<feature type="compositionally biased region" description="Basic and acidic residues" evidence="1">
    <location>
        <begin position="127"/>
        <end position="140"/>
    </location>
</feature>
<reference evidence="3" key="3">
    <citation type="submission" date="2018-08" db="UniProtKB">
        <authorList>
            <consortium name="EnsemblPlants"/>
        </authorList>
    </citation>
    <scope>IDENTIFICATION</scope>
    <source>
        <strain evidence="3">cv. Bd21</strain>
    </source>
</reference>
<dbReference type="STRING" id="15368.I1I7T4"/>
<reference evidence="2" key="2">
    <citation type="submission" date="2017-06" db="EMBL/GenBank/DDBJ databases">
        <title>WGS assembly of Brachypodium distachyon.</title>
        <authorList>
            <consortium name="The International Brachypodium Initiative"/>
            <person name="Lucas S."/>
            <person name="Harmon-Smith M."/>
            <person name="Lail K."/>
            <person name="Tice H."/>
            <person name="Grimwood J."/>
            <person name="Bruce D."/>
            <person name="Barry K."/>
            <person name="Shu S."/>
            <person name="Lindquist E."/>
            <person name="Wang M."/>
            <person name="Pitluck S."/>
            <person name="Vogel J.P."/>
            <person name="Garvin D.F."/>
            <person name="Mockler T.C."/>
            <person name="Schmutz J."/>
            <person name="Rokhsar D."/>
            <person name="Bevan M.W."/>
        </authorList>
    </citation>
    <scope>NUCLEOTIDE SEQUENCE</scope>
    <source>
        <strain evidence="2">Bd21</strain>
    </source>
</reference>
<dbReference type="Gramene" id="KQJ98627">
    <property type="protein sequence ID" value="KQJ98627"/>
    <property type="gene ID" value="BRADI_3g38120v3"/>
</dbReference>
<dbReference type="AlphaFoldDB" id="I1I7T4"/>
<organism evidence="3">
    <name type="scientific">Brachypodium distachyon</name>
    <name type="common">Purple false brome</name>
    <name type="synonym">Trachynia distachya</name>
    <dbReference type="NCBI Taxonomy" id="15368"/>
    <lineage>
        <taxon>Eukaryota</taxon>
        <taxon>Viridiplantae</taxon>
        <taxon>Streptophyta</taxon>
        <taxon>Embryophyta</taxon>
        <taxon>Tracheophyta</taxon>
        <taxon>Spermatophyta</taxon>
        <taxon>Magnoliopsida</taxon>
        <taxon>Liliopsida</taxon>
        <taxon>Poales</taxon>
        <taxon>Poaceae</taxon>
        <taxon>BOP clade</taxon>
        <taxon>Pooideae</taxon>
        <taxon>Stipodae</taxon>
        <taxon>Brachypodieae</taxon>
        <taxon>Brachypodium</taxon>
    </lineage>
</organism>
<dbReference type="KEGG" id="bdi:100832663"/>
<dbReference type="OMA" id="YNREQPP"/>
<evidence type="ECO:0000313" key="2">
    <source>
        <dbReference type="EMBL" id="KQJ98627.1"/>
    </source>
</evidence>
<dbReference type="EMBL" id="CM000882">
    <property type="protein sequence ID" value="KQJ98627.1"/>
    <property type="molecule type" value="Genomic_DNA"/>
</dbReference>
<keyword evidence="4" id="KW-1185">Reference proteome</keyword>
<feature type="compositionally biased region" description="Low complexity" evidence="1">
    <location>
        <begin position="35"/>
        <end position="44"/>
    </location>
</feature>
<sequence>MYNPDQQPQQKAQLMAPPRMSFSCDFALDPPPPRASTSGPPRASTAGDADFEFSAGGGAMMAADQLFAKGRILPLRDAPPTTLREELRAHAGGSDRRRRADRPASSGGSRWKELLGLRKKKSAAEAVPKDSHVDLGDHGK</sequence>
<dbReference type="OrthoDB" id="1927989at2759"/>
<reference evidence="2 3" key="1">
    <citation type="journal article" date="2010" name="Nature">
        <title>Genome sequencing and analysis of the model grass Brachypodium distachyon.</title>
        <authorList>
            <consortium name="International Brachypodium Initiative"/>
        </authorList>
    </citation>
    <scope>NUCLEOTIDE SEQUENCE [LARGE SCALE GENOMIC DNA]</scope>
    <source>
        <strain evidence="2 3">Bd21</strain>
    </source>
</reference>
<accession>I1I7T4</accession>
<feature type="region of interest" description="Disordered" evidence="1">
    <location>
        <begin position="1"/>
        <end position="52"/>
    </location>
</feature>
<dbReference type="FunCoup" id="I1I7T4">
    <property type="interactions" value="196"/>
</dbReference>
<name>I1I7T4_BRADI</name>
<feature type="region of interest" description="Disordered" evidence="1">
    <location>
        <begin position="77"/>
        <end position="140"/>
    </location>
</feature>
<evidence type="ECO:0000313" key="3">
    <source>
        <dbReference type="EnsemblPlants" id="KQJ98627"/>
    </source>
</evidence>